<dbReference type="InterPro" id="IPR036097">
    <property type="entry name" value="HisK_dim/P_sf"/>
</dbReference>
<gene>
    <name evidence="5" type="ORF">EKO23_01145</name>
</gene>
<sequence length="121" mass="13321">MRRFGDGGRFDAGFGATLPTELRALASRLEAISTRLAESRTGEEQLKESRRVLVSWVSDDLRSPLAALCALTETRDDVLDHDPDGYHRQVRAEVERMVRIVDDLVELSRIPAGAAATDQAG</sequence>
<proteinExistence type="predicted"/>
<organism evidence="5 6">
    <name type="scientific">Nocardioides guangzhouensis</name>
    <dbReference type="NCBI Taxonomy" id="2497878"/>
    <lineage>
        <taxon>Bacteria</taxon>
        <taxon>Bacillati</taxon>
        <taxon>Actinomycetota</taxon>
        <taxon>Actinomycetes</taxon>
        <taxon>Propionibacteriales</taxon>
        <taxon>Nocardioidaceae</taxon>
        <taxon>Nocardioides</taxon>
    </lineage>
</organism>
<evidence type="ECO:0000256" key="2">
    <source>
        <dbReference type="ARBA" id="ARBA00004236"/>
    </source>
</evidence>
<dbReference type="SUPFAM" id="SSF47384">
    <property type="entry name" value="Homodimeric domain of signal transducing histidine kinase"/>
    <property type="match status" value="1"/>
</dbReference>
<comment type="caution">
    <text evidence="5">The sequence shown here is derived from an EMBL/GenBank/DDBJ whole genome shotgun (WGS) entry which is preliminary data.</text>
</comment>
<evidence type="ECO:0000313" key="6">
    <source>
        <dbReference type="Proteomes" id="UP000295198"/>
    </source>
</evidence>
<evidence type="ECO:0000313" key="5">
    <source>
        <dbReference type="EMBL" id="RYP89063.1"/>
    </source>
</evidence>
<evidence type="ECO:0000259" key="4">
    <source>
        <dbReference type="SMART" id="SM00388"/>
    </source>
</evidence>
<comment type="subcellular location">
    <subcellularLocation>
        <location evidence="2">Cell membrane</location>
    </subcellularLocation>
</comment>
<dbReference type="Proteomes" id="UP000295198">
    <property type="component" value="Unassembled WGS sequence"/>
</dbReference>
<dbReference type="OrthoDB" id="9806130at2"/>
<evidence type="ECO:0000256" key="3">
    <source>
        <dbReference type="ARBA" id="ARBA00012438"/>
    </source>
</evidence>
<dbReference type="SMART" id="SM00388">
    <property type="entry name" value="HisKA"/>
    <property type="match status" value="1"/>
</dbReference>
<evidence type="ECO:0000256" key="1">
    <source>
        <dbReference type="ARBA" id="ARBA00000085"/>
    </source>
</evidence>
<dbReference type="RefSeq" id="WP_134713192.1">
    <property type="nucleotide sequence ID" value="NZ_SDKM01000001.1"/>
</dbReference>
<dbReference type="CDD" id="cd00082">
    <property type="entry name" value="HisKA"/>
    <property type="match status" value="1"/>
</dbReference>
<dbReference type="Pfam" id="PF00512">
    <property type="entry name" value="HisKA"/>
    <property type="match status" value="1"/>
</dbReference>
<dbReference type="Gene3D" id="1.10.287.130">
    <property type="match status" value="1"/>
</dbReference>
<dbReference type="EMBL" id="SDKM01000001">
    <property type="protein sequence ID" value="RYP89063.1"/>
    <property type="molecule type" value="Genomic_DNA"/>
</dbReference>
<feature type="domain" description="Signal transduction histidine kinase dimerisation/phosphoacceptor" evidence="4">
    <location>
        <begin position="49"/>
        <end position="113"/>
    </location>
</feature>
<protein>
    <recommendedName>
        <fullName evidence="3">histidine kinase</fullName>
        <ecNumber evidence="3">2.7.13.3</ecNumber>
    </recommendedName>
</protein>
<keyword evidence="6" id="KW-1185">Reference proteome</keyword>
<dbReference type="AlphaFoldDB" id="A0A4Q4ZL36"/>
<name>A0A4Q4ZL36_9ACTN</name>
<comment type="catalytic activity">
    <reaction evidence="1">
        <text>ATP + protein L-histidine = ADP + protein N-phospho-L-histidine.</text>
        <dbReference type="EC" id="2.7.13.3"/>
    </reaction>
</comment>
<accession>A0A4Q4ZL36</accession>
<dbReference type="InterPro" id="IPR003661">
    <property type="entry name" value="HisK_dim/P_dom"/>
</dbReference>
<reference evidence="5 6" key="1">
    <citation type="submission" date="2019-01" db="EMBL/GenBank/DDBJ databases">
        <title>Nocardioides guangzhouensis sp. nov., an actinobacterium isolated from soil.</title>
        <authorList>
            <person name="Fu Y."/>
            <person name="Cai Y."/>
            <person name="Lin Z."/>
            <person name="Chen P."/>
        </authorList>
    </citation>
    <scope>NUCLEOTIDE SEQUENCE [LARGE SCALE GENOMIC DNA]</scope>
    <source>
        <strain evidence="5 6">130</strain>
    </source>
</reference>
<dbReference type="EC" id="2.7.13.3" evidence="3"/>
<dbReference type="GO" id="GO:0005886">
    <property type="term" value="C:plasma membrane"/>
    <property type="evidence" value="ECO:0007669"/>
    <property type="project" value="UniProtKB-SubCell"/>
</dbReference>
<dbReference type="GO" id="GO:0000155">
    <property type="term" value="F:phosphorelay sensor kinase activity"/>
    <property type="evidence" value="ECO:0007669"/>
    <property type="project" value="InterPro"/>
</dbReference>